<comment type="similarity">
    <text evidence="2">Belongs to the tenascin family.</text>
</comment>
<dbReference type="PROSITE" id="PS01186">
    <property type="entry name" value="EGF_2"/>
    <property type="match status" value="5"/>
</dbReference>
<dbReference type="Pfam" id="PF18720">
    <property type="entry name" value="EGF_Tenascin"/>
    <property type="match status" value="1"/>
</dbReference>
<feature type="domain" description="Fibronectin type-III" evidence="14">
    <location>
        <begin position="1144"/>
        <end position="1234"/>
    </location>
</feature>
<feature type="domain" description="Fibronectin type-III" evidence="14">
    <location>
        <begin position="873"/>
        <end position="958"/>
    </location>
</feature>
<evidence type="ECO:0000256" key="9">
    <source>
        <dbReference type="ARBA" id="ARBA00023180"/>
    </source>
</evidence>
<keyword evidence="9" id="KW-0325">Glycoprotein</keyword>
<dbReference type="InterPro" id="IPR041161">
    <property type="entry name" value="EGF_Tenascin"/>
</dbReference>
<dbReference type="GO" id="GO:0030155">
    <property type="term" value="P:regulation of cell adhesion"/>
    <property type="evidence" value="ECO:0007669"/>
    <property type="project" value="TreeGrafter"/>
</dbReference>
<dbReference type="CDD" id="cd00063">
    <property type="entry name" value="FN3"/>
    <property type="match status" value="14"/>
</dbReference>
<dbReference type="CDD" id="cd00087">
    <property type="entry name" value="FReD"/>
    <property type="match status" value="1"/>
</dbReference>
<dbReference type="Pfam" id="PF23106">
    <property type="entry name" value="EGF_Teneurin"/>
    <property type="match status" value="4"/>
</dbReference>
<dbReference type="Gene3D" id="2.60.40.10">
    <property type="entry name" value="Immunoglobulins"/>
    <property type="match status" value="14"/>
</dbReference>
<dbReference type="Gene3D" id="2.20.25.10">
    <property type="match status" value="1"/>
</dbReference>
<dbReference type="PANTHER" id="PTHR46708">
    <property type="entry name" value="TENASCIN"/>
    <property type="match status" value="1"/>
</dbReference>
<proteinExistence type="inferred from homology"/>
<dbReference type="PANTHER" id="PTHR46708:SF1">
    <property type="entry name" value="TENASCIN"/>
    <property type="match status" value="1"/>
</dbReference>
<dbReference type="RefSeq" id="XP_013992849.2">
    <property type="nucleotide sequence ID" value="XM_014137374.2"/>
</dbReference>
<evidence type="ECO:0000256" key="11">
    <source>
        <dbReference type="SAM" id="MobiDB-lite"/>
    </source>
</evidence>
<dbReference type="Proteomes" id="UP001652741">
    <property type="component" value="Chromosome ssa01"/>
</dbReference>
<keyword evidence="7" id="KW-0677">Repeat</keyword>
<gene>
    <name evidence="17" type="primary">tnca</name>
</gene>
<dbReference type="PROSITE" id="PS00022">
    <property type="entry name" value="EGF_1"/>
    <property type="match status" value="5"/>
</dbReference>
<comment type="caution">
    <text evidence="10">Lacks conserved residue(s) required for the propagation of feature annotation.</text>
</comment>
<protein>
    <submittedName>
        <fullName evidence="17">Tenascin isoform X3</fullName>
    </submittedName>
</protein>
<dbReference type="SUPFAM" id="SSF49265">
    <property type="entry name" value="Fibronectin type III"/>
    <property type="match status" value="10"/>
</dbReference>
<evidence type="ECO:0000256" key="8">
    <source>
        <dbReference type="ARBA" id="ARBA00023157"/>
    </source>
</evidence>
<dbReference type="PROSITE" id="PS50853">
    <property type="entry name" value="FN3"/>
    <property type="match status" value="11"/>
</dbReference>
<dbReference type="InterPro" id="IPR014716">
    <property type="entry name" value="Fibrinogen_a/b/g_C_1"/>
</dbReference>
<evidence type="ECO:0000256" key="12">
    <source>
        <dbReference type="SAM" id="SignalP"/>
    </source>
</evidence>
<dbReference type="GO" id="GO:0031175">
    <property type="term" value="P:neuron projection development"/>
    <property type="evidence" value="ECO:0007669"/>
    <property type="project" value="TreeGrafter"/>
</dbReference>
<dbReference type="PROSITE" id="PS51406">
    <property type="entry name" value="FIBRINOGEN_C_2"/>
    <property type="match status" value="1"/>
</dbReference>
<dbReference type="SMART" id="SM00060">
    <property type="entry name" value="FN3"/>
    <property type="match status" value="14"/>
</dbReference>
<feature type="domain" description="EGF-like" evidence="13">
    <location>
        <begin position="474"/>
        <end position="505"/>
    </location>
</feature>
<evidence type="ECO:0000256" key="3">
    <source>
        <dbReference type="ARBA" id="ARBA00022525"/>
    </source>
</evidence>
<feature type="disulfide bond" evidence="10">
    <location>
        <begin position="478"/>
        <end position="488"/>
    </location>
</feature>
<dbReference type="GO" id="GO:0005615">
    <property type="term" value="C:extracellular space"/>
    <property type="evidence" value="ECO:0007669"/>
    <property type="project" value="TreeGrafter"/>
</dbReference>
<dbReference type="Pfam" id="PF25024">
    <property type="entry name" value="EGF_TEN"/>
    <property type="match status" value="1"/>
</dbReference>
<dbReference type="PROSITE" id="PS50026">
    <property type="entry name" value="EGF_3"/>
    <property type="match status" value="2"/>
</dbReference>
<evidence type="ECO:0000256" key="5">
    <source>
        <dbReference type="ARBA" id="ARBA00022536"/>
    </source>
</evidence>
<comment type="subcellular location">
    <subcellularLocation>
        <location evidence="1">Secreted</location>
        <location evidence="1">Extracellular space</location>
        <location evidence="1">Extracellular matrix</location>
    </subcellularLocation>
</comment>
<evidence type="ECO:0000313" key="17">
    <source>
        <dbReference type="RefSeq" id="XP_013992849.2"/>
    </source>
</evidence>
<dbReference type="InterPro" id="IPR003961">
    <property type="entry name" value="FN3_dom"/>
</dbReference>
<dbReference type="InterPro" id="IPR036056">
    <property type="entry name" value="Fibrinogen-like_C"/>
</dbReference>
<feature type="domain" description="Fibronectin type-III" evidence="14">
    <location>
        <begin position="1786"/>
        <end position="1874"/>
    </location>
</feature>
<feature type="disulfide bond" evidence="10">
    <location>
        <begin position="402"/>
        <end position="411"/>
    </location>
</feature>
<dbReference type="Gene3D" id="3.90.215.10">
    <property type="entry name" value="Gamma Fibrinogen, chain A, domain 1"/>
    <property type="match status" value="1"/>
</dbReference>
<evidence type="ECO:0000259" key="13">
    <source>
        <dbReference type="PROSITE" id="PS50026"/>
    </source>
</evidence>
<feature type="disulfide bond" evidence="10">
    <location>
        <begin position="385"/>
        <end position="395"/>
    </location>
</feature>
<feature type="domain" description="Fibronectin type-III" evidence="14">
    <location>
        <begin position="963"/>
        <end position="1053"/>
    </location>
</feature>
<evidence type="ECO:0000313" key="16">
    <source>
        <dbReference type="Proteomes" id="UP001652741"/>
    </source>
</evidence>
<dbReference type="InterPro" id="IPR050991">
    <property type="entry name" value="ECM_Regulatory_Proteins"/>
</dbReference>
<keyword evidence="8 10" id="KW-1015">Disulfide bond</keyword>
<feature type="chain" id="PRO_5045899722" evidence="12">
    <location>
        <begin position="22"/>
        <end position="2098"/>
    </location>
</feature>
<dbReference type="SMART" id="SM00186">
    <property type="entry name" value="FBG"/>
    <property type="match status" value="1"/>
</dbReference>
<dbReference type="CDD" id="cd00054">
    <property type="entry name" value="EGF_CA"/>
    <property type="match status" value="3"/>
</dbReference>
<evidence type="ECO:0000256" key="1">
    <source>
        <dbReference type="ARBA" id="ARBA00004498"/>
    </source>
</evidence>
<keyword evidence="5 10" id="KW-0245">EGF-like domain</keyword>
<dbReference type="InterPro" id="IPR000742">
    <property type="entry name" value="EGF"/>
</dbReference>
<feature type="domain" description="Fibrinogen C-terminal" evidence="15">
    <location>
        <begin position="1872"/>
        <end position="2087"/>
    </location>
</feature>
<evidence type="ECO:0000259" key="15">
    <source>
        <dbReference type="PROSITE" id="PS51406"/>
    </source>
</evidence>
<evidence type="ECO:0000256" key="6">
    <source>
        <dbReference type="ARBA" id="ARBA00022729"/>
    </source>
</evidence>
<feature type="domain" description="EGF-like" evidence="13">
    <location>
        <begin position="381"/>
        <end position="412"/>
    </location>
</feature>
<keyword evidence="3" id="KW-0964">Secreted</keyword>
<dbReference type="InterPro" id="IPR036116">
    <property type="entry name" value="FN3_sf"/>
</dbReference>
<feature type="domain" description="Fibronectin type-III" evidence="14">
    <location>
        <begin position="781"/>
        <end position="872"/>
    </location>
</feature>
<dbReference type="InterPro" id="IPR002181">
    <property type="entry name" value="Fibrinogen_a/b/g_C_dom"/>
</dbReference>
<feature type="domain" description="Fibronectin type-III" evidence="14">
    <location>
        <begin position="1699"/>
        <end position="1785"/>
    </location>
</feature>
<accession>A0A1S3LQI9</accession>
<dbReference type="GeneID" id="106567724"/>
<evidence type="ECO:0000256" key="7">
    <source>
        <dbReference type="ARBA" id="ARBA00022737"/>
    </source>
</evidence>
<feature type="domain" description="Fibronectin type-III" evidence="14">
    <location>
        <begin position="602"/>
        <end position="692"/>
    </location>
</feature>
<dbReference type="Bgee" id="ENSSSAG00000074414">
    <property type="expression patterns" value="Expressed in terminal part of digestive tract and 17 other cell types or tissues"/>
</dbReference>
<feature type="domain" description="Fibronectin type-III" evidence="14">
    <location>
        <begin position="1054"/>
        <end position="1143"/>
    </location>
</feature>
<reference evidence="17" key="1">
    <citation type="submission" date="2025-08" db="UniProtKB">
        <authorList>
            <consortium name="RefSeq"/>
        </authorList>
    </citation>
    <scope>IDENTIFICATION</scope>
</reference>
<feature type="domain" description="Fibronectin type-III" evidence="14">
    <location>
        <begin position="1417"/>
        <end position="1519"/>
    </location>
</feature>
<dbReference type="Pfam" id="PF00041">
    <property type="entry name" value="fn3"/>
    <property type="match status" value="11"/>
</dbReference>
<organism evidence="16 17">
    <name type="scientific">Salmo salar</name>
    <name type="common">Atlantic salmon</name>
    <dbReference type="NCBI Taxonomy" id="8030"/>
    <lineage>
        <taxon>Eukaryota</taxon>
        <taxon>Metazoa</taxon>
        <taxon>Chordata</taxon>
        <taxon>Craniata</taxon>
        <taxon>Vertebrata</taxon>
        <taxon>Euteleostomi</taxon>
        <taxon>Actinopterygii</taxon>
        <taxon>Neopterygii</taxon>
        <taxon>Teleostei</taxon>
        <taxon>Protacanthopterygii</taxon>
        <taxon>Salmoniformes</taxon>
        <taxon>Salmonidae</taxon>
        <taxon>Salmoninae</taxon>
        <taxon>Salmo</taxon>
    </lineage>
</organism>
<evidence type="ECO:0000256" key="2">
    <source>
        <dbReference type="ARBA" id="ARBA00008673"/>
    </source>
</evidence>
<dbReference type="SUPFAM" id="SSF56496">
    <property type="entry name" value="Fibrinogen C-terminal domain-like"/>
    <property type="match status" value="1"/>
</dbReference>
<name>A0A1S3LQI9_SALSA</name>
<evidence type="ECO:0000259" key="14">
    <source>
        <dbReference type="PROSITE" id="PS50853"/>
    </source>
</evidence>
<feature type="region of interest" description="Disordered" evidence="11">
    <location>
        <begin position="811"/>
        <end position="830"/>
    </location>
</feature>
<keyword evidence="16" id="KW-1185">Reference proteome</keyword>
<dbReference type="InterPro" id="IPR013783">
    <property type="entry name" value="Ig-like_fold"/>
</dbReference>
<dbReference type="SMART" id="SM00181">
    <property type="entry name" value="EGF"/>
    <property type="match status" value="14"/>
</dbReference>
<dbReference type="Pfam" id="PF00147">
    <property type="entry name" value="Fibrinogen_C"/>
    <property type="match status" value="1"/>
</dbReference>
<evidence type="ECO:0000256" key="10">
    <source>
        <dbReference type="PROSITE-ProRule" id="PRU00076"/>
    </source>
</evidence>
<feature type="disulfide bond" evidence="10">
    <location>
        <begin position="495"/>
        <end position="504"/>
    </location>
</feature>
<feature type="domain" description="Fibronectin type-III" evidence="14">
    <location>
        <begin position="1609"/>
        <end position="1698"/>
    </location>
</feature>
<dbReference type="Gene3D" id="2.10.25.10">
    <property type="entry name" value="Laminin"/>
    <property type="match status" value="13"/>
</dbReference>
<feature type="domain" description="Fibronectin type-III" evidence="14">
    <location>
        <begin position="1235"/>
        <end position="1326"/>
    </location>
</feature>
<sequence>MSTKSILGCLFLTLLFSLCQSGLVRKILRHKRATLTAPGRDNITLPSADQPVVFNHVYNINVPASSLCSVDLDAPGSTSLEPQDAVPPSGLHTTEHTMDGQNQIVFTHRINIPQQACACTEGFPDLKDLLSRLEMLEGELSTLRDQCTTGDSGFCSAQPVTGEVGTKPYCNGRGNYSADTCGCICKPGWKGPNCTESECPNDCQDQGRCVDGKCICFEGFGGNDCLLEVCKVDCGENGQCIGGVCICAEGFTGEDCSQTDCLNNCLGHEKCVDGECVCEEPWTGSDCSELICPNDCYDRGRCVNGTCYCEEGFTGEDCGETTCPSDCMSHGFCVDGQCVCSAGYTGEDCSKLTCPGDCNDRGTCFNGMCICDSGYQGEDCSQLACLNNCHNRGQCVNGHCHCDVGYQGEDCSELSCPNNCLNRGRCVNGQCVCDEGFGGEDCSIKTCPSDCYGRGDCVDGQCVCYAGFTGEDCSELSCPNNCLNRGRCVDGQCVCDEGFTGEDCSEKRCPNDCLGQGYCVDGKCVCQDSYAGDDCSGLTCPDNCNNRGRCVNGKCICEEGYVGDNCGELSCLNNCQDKGRCVNGQCLCDEGYIGEDCSEVSPPKDLTVTEVTTETVDLTWNNEMLVTEYLITYVPNGPGGLYQEFTVGGDKTAATVSELEPGIEYLINVYAILSNKKSIPISARVATYLPEPEGLKFKSVRETSVEVLWDQLDIPFDAWELYIRNTKEESGKTLTTLPSSQTLYEQSGLGPGQEYEVSLGVIKNNTRGPQSTKIITTRIDGPRQVEVRDVTDSSGLVTWFHPVAQVDGVTVSYGPSSDPTERTSVDLSTSDKQYSINSLSPDTEYQVSLVSRRANSTSDPVTEIFTTDLDSPKDLQPLGQTDNSVTLEWRNSRADVDSYRVKYSPISGGSHGEEVFPRGSGDNTQATITGLKPGTEYGIGVTAMKNERESLPATTNAATNLDGPKDLEVSESTETSMTLVWKRPRAKIPVYRLVYISKDGRREEVEVPGTATSYNLNNLTPGMMYTITLVAERGSKKSTPATLSASTEELRPVVTNLTVSDVTWDSFNVHWTPEDGEFESFVIEVTNLEGGPESENLTLSADALNLGISGLSPNTLYRIGLYGLHQGSFQEPVYTEVTTVSEPVVGNLYVSNLTSESFSISWNGTEGEFDGYVLEIIDSDWLKEPKEYNISQNAMSYDITGLKPSTDYIAYLTGIVKGSRTHAVSIIASTAAEPDLSRLVVSNVTSDRLSLSWRTGEKAFDNFIVEVRESALPSQAMGRTLPGAARATVMTGLKGSTTYDIKLYASSAGQNTQPLFAVVTTEAVPQLGPIAVSESSPDNFTLSWGTVAGHFDGFVIRVGDPEQLFDTLEFTPSGEVRNITVTGLVDATDYDIELYGISHGRRTPSVLAHAVTASLPKVENLTISEITPFGFRVSWRAHHPQQQEGAPSTVGFGHFHIVVSDSGWLLEPQEFTVPGNQSFLDIWGLITGIGYEVRLTGVSSTGLVSRPLTTVAVTEAEPEVEHMFVSDITSDSFRLAWTADEDMFDRFVIKIKDSTKFAHPQEVNVLGDERTKVLTGLTGGTEYEIELYGVTLEQRSQPITGVARTGLGAPRGIRFSEVTESSAIVHWIMPRARVDSYRIIYVPLQGGSPMTVLADGTETQALLPNMLPGVTYQVTIFAGKGLEESDPGSENITTALDRPQALSAVNVTDTTALLLWQPAQATVDGYVITYSADSVSPVMEHVSGNTVEFEMGSLVPATHYTVGVYAMREAQKSGTITTEFTTDVDSPRDLAASNVQTDSATLTWKPPRATITGYILTFTSPDGKVREVVLSPTATSYSMSELSGSSEYSVRLQAIAGAQRSRHVTNVFTTIGGLYRYPKDCSQALLNGDTISGTYNIYLGGDESQPIQVYCDMTTDGGGWMVFLRRQNGNLEFFRNWKNYTGGFGDMNDEFWFGLANLHKMTASGQYELRVDLRDNGKSAYAQYDKFTIAEPRSRYKMYLGTYSGTAGDSMIYHHGRPFSTYDNDNDIAVTNCALSYKGAFWYKNCHRVNLMGKYGDNSHSKGINWFHWKGHEHSIQFVEMKIRPINFRNVESRRKRS</sequence>
<dbReference type="NCBIfam" id="NF040941">
    <property type="entry name" value="GGGWT_bact"/>
    <property type="match status" value="1"/>
</dbReference>
<keyword evidence="6 12" id="KW-0732">Signal</keyword>
<evidence type="ECO:0000256" key="4">
    <source>
        <dbReference type="ARBA" id="ARBA00022530"/>
    </source>
</evidence>
<keyword evidence="4" id="KW-0272">Extracellular matrix</keyword>
<feature type="signal peptide" evidence="12">
    <location>
        <begin position="1"/>
        <end position="21"/>
    </location>
</feature>